<keyword evidence="3" id="KW-1185">Reference proteome</keyword>
<feature type="compositionally biased region" description="Pro residues" evidence="1">
    <location>
        <begin position="33"/>
        <end position="47"/>
    </location>
</feature>
<sequence>MDTAEQAACAYDIAARAMLGLNARTNFYYPRYPPPSPPNLPPPPSSSTPPIGLGPTLRITTTILTLALIAPFLPLLSQTLILSPIPRIRSTPLLLPRYCSELDRHHFIIISCRRYRTRRRRRRLLPHGARRQNIRLQSFCS</sequence>
<name>A0A8J5GPB6_ZINOF</name>
<reference evidence="2 3" key="1">
    <citation type="submission" date="2020-08" db="EMBL/GenBank/DDBJ databases">
        <title>Plant Genome Project.</title>
        <authorList>
            <person name="Zhang R.-G."/>
        </authorList>
    </citation>
    <scope>NUCLEOTIDE SEQUENCE [LARGE SCALE GENOMIC DNA]</scope>
    <source>
        <tissue evidence="2">Rhizome</tissue>
    </source>
</reference>
<accession>A0A8J5GPB6</accession>
<dbReference type="InterPro" id="IPR036955">
    <property type="entry name" value="AP2/ERF_dom_sf"/>
</dbReference>
<feature type="region of interest" description="Disordered" evidence="1">
    <location>
        <begin position="33"/>
        <end position="52"/>
    </location>
</feature>
<dbReference type="AlphaFoldDB" id="A0A8J5GPB6"/>
<proteinExistence type="predicted"/>
<comment type="caution">
    <text evidence="2">The sequence shown here is derived from an EMBL/GenBank/DDBJ whole genome shotgun (WGS) entry which is preliminary data.</text>
</comment>
<dbReference type="GO" id="GO:0003700">
    <property type="term" value="F:DNA-binding transcription factor activity"/>
    <property type="evidence" value="ECO:0007669"/>
    <property type="project" value="InterPro"/>
</dbReference>
<evidence type="ECO:0008006" key="4">
    <source>
        <dbReference type="Google" id="ProtNLM"/>
    </source>
</evidence>
<dbReference type="Proteomes" id="UP000734854">
    <property type="component" value="Unassembled WGS sequence"/>
</dbReference>
<organism evidence="2 3">
    <name type="scientific">Zingiber officinale</name>
    <name type="common">Ginger</name>
    <name type="synonym">Amomum zingiber</name>
    <dbReference type="NCBI Taxonomy" id="94328"/>
    <lineage>
        <taxon>Eukaryota</taxon>
        <taxon>Viridiplantae</taxon>
        <taxon>Streptophyta</taxon>
        <taxon>Embryophyta</taxon>
        <taxon>Tracheophyta</taxon>
        <taxon>Spermatophyta</taxon>
        <taxon>Magnoliopsida</taxon>
        <taxon>Liliopsida</taxon>
        <taxon>Zingiberales</taxon>
        <taxon>Zingiberaceae</taxon>
        <taxon>Zingiber</taxon>
    </lineage>
</organism>
<gene>
    <name evidence="2" type="ORF">ZIOFF_034319</name>
</gene>
<dbReference type="EMBL" id="JACMSC010000009">
    <property type="protein sequence ID" value="KAG6508937.1"/>
    <property type="molecule type" value="Genomic_DNA"/>
</dbReference>
<evidence type="ECO:0000313" key="3">
    <source>
        <dbReference type="Proteomes" id="UP000734854"/>
    </source>
</evidence>
<evidence type="ECO:0000256" key="1">
    <source>
        <dbReference type="SAM" id="MobiDB-lite"/>
    </source>
</evidence>
<dbReference type="Gene3D" id="3.30.730.10">
    <property type="entry name" value="AP2/ERF domain"/>
    <property type="match status" value="1"/>
</dbReference>
<protein>
    <recommendedName>
        <fullName evidence="4">AP2/ERF domain-containing protein</fullName>
    </recommendedName>
</protein>
<evidence type="ECO:0000313" key="2">
    <source>
        <dbReference type="EMBL" id="KAG6508937.1"/>
    </source>
</evidence>